<dbReference type="Proteomes" id="UP000386281">
    <property type="component" value="Unassembled WGS sequence"/>
</dbReference>
<dbReference type="Gene3D" id="3.40.50.1980">
    <property type="entry name" value="Nitrogenase molybdenum iron protein domain"/>
    <property type="match status" value="1"/>
</dbReference>
<evidence type="ECO:0000313" key="2">
    <source>
        <dbReference type="Proteomes" id="UP000386281"/>
    </source>
</evidence>
<reference evidence="1 2" key="1">
    <citation type="submission" date="2019-02" db="EMBL/GenBank/DDBJ databases">
        <authorList>
            <consortium name="Pathogen Informatics"/>
        </authorList>
    </citation>
    <scope>NUCLEOTIDE SEQUENCE [LARGE SCALE GENOMIC DNA]</scope>
    <source>
        <strain evidence="1 2">3012STDY7078520</strain>
    </source>
</reference>
<evidence type="ECO:0000313" key="1">
    <source>
        <dbReference type="EMBL" id="VEW14859.1"/>
    </source>
</evidence>
<sequence>MIEKSEALKSVPAVQNDKIVYFPEDTYLNEGIQTYTEFFNSFADKLEAQK</sequence>
<dbReference type="AlphaFoldDB" id="A0A449DBC0"/>
<gene>
    <name evidence="1" type="ORF">NCTC12391_03009</name>
</gene>
<proteinExistence type="predicted"/>
<protein>
    <submittedName>
        <fullName evidence="1">ABC-type enterochelin transport system, periplasmic component</fullName>
    </submittedName>
</protein>
<name>A0A449DBC0_9MICO</name>
<organism evidence="1 2">
    <name type="scientific">Brevibacterium casei</name>
    <dbReference type="NCBI Taxonomy" id="33889"/>
    <lineage>
        <taxon>Bacteria</taxon>
        <taxon>Bacillati</taxon>
        <taxon>Actinomycetota</taxon>
        <taxon>Actinomycetes</taxon>
        <taxon>Micrococcales</taxon>
        <taxon>Brevibacteriaceae</taxon>
        <taxon>Brevibacterium</taxon>
    </lineage>
</organism>
<accession>A0A449DBC0</accession>
<dbReference type="EMBL" id="CAACXN010000015">
    <property type="protein sequence ID" value="VEW14859.1"/>
    <property type="molecule type" value="Genomic_DNA"/>
</dbReference>